<dbReference type="EMBL" id="JAESVN010000001">
    <property type="protein sequence ID" value="MBL4916249.1"/>
    <property type="molecule type" value="Genomic_DNA"/>
</dbReference>
<sequence>MKRLLTSTTALSLAFAPVSTLPLAAQVAVDTAGGSAICLTADNDPCPEGEVCFLAEGGDCAGEGIAAKADAALQASGGAPGLVTPDMMPGPDMTPGTAEAAPAEEPAGEAVPEGSPETAETAPEVPAEGMPEAPAAAVEAEAAEEPAEEAAAPETPAAEAAEEPPAAESAETAPAAEAPVSEPAAEEPAAEDAATEAPEAEAPDTEAPASDTAADPAPEGSPEGSTDDAAPETAASEAETPDAQTPESAVTEAPAAPADAEAEAATAEQPPQDEPGTLGEAATALQDILGITPDAAGSGAPAAAAAGASAEGGATEDEAAGTEEAPAGDVTETEITEENTRSSDEEFAPARTETAESDDRDEGMSDLERFGLVALGALAVGAVLKNGDRVLSNTGDRVVIEDDRGAVRVLKDDDTLLRRPGSRVRTESFSDGSTRSTLDRDDGSSIVTIRDASGRVLRRARYAPDGTELVLIDDLREVETIDMSTLPPPPAPRDQTVISSAQDAGDLARALAAIEGRENARAYSLRQIRDYREVRALAPTIDVESITFRTGSAAIDVTEAEKLSQLGGLIAEVLVERPYEIFLIEGHTDAVGSAASNLALSDRRAESVALALTEYFGIPPENLVVQGYGEAELRIATQTDEARNRRAAVRLISPLMRTAGLR</sequence>
<feature type="compositionally biased region" description="Low complexity" evidence="5">
    <location>
        <begin position="205"/>
        <end position="218"/>
    </location>
</feature>
<feature type="compositionally biased region" description="Low complexity" evidence="5">
    <location>
        <begin position="149"/>
        <end position="183"/>
    </location>
</feature>
<protein>
    <submittedName>
        <fullName evidence="8">OmpA family protein</fullName>
    </submittedName>
</protein>
<comment type="caution">
    <text evidence="8">The sequence shown here is derived from an EMBL/GenBank/DDBJ whole genome shotgun (WGS) entry which is preliminary data.</text>
</comment>
<reference evidence="8" key="1">
    <citation type="submission" date="2021-01" db="EMBL/GenBank/DDBJ databases">
        <title>Tabrizicola alba sp. nov. a motile alkaliphilic bacterium isolated from a soda lake.</title>
        <authorList>
            <person name="Szuroczki S."/>
            <person name="Abbaszade G."/>
            <person name="Schumann P."/>
            <person name="Toth E."/>
        </authorList>
    </citation>
    <scope>NUCLEOTIDE SEQUENCE</scope>
    <source>
        <strain evidence="8">DMG-N-6</strain>
    </source>
</reference>
<dbReference type="PANTHER" id="PTHR30329:SF21">
    <property type="entry name" value="LIPOPROTEIN YIAD-RELATED"/>
    <property type="match status" value="1"/>
</dbReference>
<keyword evidence="2 4" id="KW-0472">Membrane</keyword>
<dbReference type="PRINTS" id="PR01021">
    <property type="entry name" value="OMPADOMAIN"/>
</dbReference>
<feature type="region of interest" description="Disordered" evidence="5">
    <location>
        <begin position="422"/>
        <end position="441"/>
    </location>
</feature>
<feature type="signal peptide" evidence="6">
    <location>
        <begin position="1"/>
        <end position="24"/>
    </location>
</feature>
<feature type="compositionally biased region" description="Low complexity" evidence="5">
    <location>
        <begin position="251"/>
        <end position="270"/>
    </location>
</feature>
<feature type="chain" id="PRO_5035456227" evidence="6">
    <location>
        <begin position="25"/>
        <end position="662"/>
    </location>
</feature>
<organism evidence="8 9">
    <name type="scientific">Szabonella alba</name>
    <dbReference type="NCBI Taxonomy" id="2804194"/>
    <lineage>
        <taxon>Bacteria</taxon>
        <taxon>Pseudomonadati</taxon>
        <taxon>Pseudomonadota</taxon>
        <taxon>Alphaproteobacteria</taxon>
        <taxon>Rhodobacterales</taxon>
        <taxon>Paracoccaceae</taxon>
        <taxon>Szabonella</taxon>
    </lineage>
</organism>
<feature type="compositionally biased region" description="Acidic residues" evidence="5">
    <location>
        <begin position="184"/>
        <end position="204"/>
    </location>
</feature>
<dbReference type="RefSeq" id="WP_202686920.1">
    <property type="nucleotide sequence ID" value="NZ_JAESVN010000001.1"/>
</dbReference>
<feature type="region of interest" description="Disordered" evidence="5">
    <location>
        <begin position="80"/>
        <end position="363"/>
    </location>
</feature>
<dbReference type="Proteomes" id="UP000648908">
    <property type="component" value="Unassembled WGS sequence"/>
</dbReference>
<feature type="compositionally biased region" description="Polar residues" evidence="5">
    <location>
        <begin position="427"/>
        <end position="436"/>
    </location>
</feature>
<gene>
    <name evidence="8" type="ORF">JL811_03360</name>
</gene>
<dbReference type="InterPro" id="IPR006665">
    <property type="entry name" value="OmpA-like"/>
</dbReference>
<keyword evidence="3" id="KW-0998">Cell outer membrane</keyword>
<dbReference type="InterPro" id="IPR036737">
    <property type="entry name" value="OmpA-like_sf"/>
</dbReference>
<dbReference type="CDD" id="cd07185">
    <property type="entry name" value="OmpA_C-like"/>
    <property type="match status" value="1"/>
</dbReference>
<dbReference type="Pfam" id="PF00691">
    <property type="entry name" value="OmpA"/>
    <property type="match status" value="1"/>
</dbReference>
<dbReference type="PANTHER" id="PTHR30329">
    <property type="entry name" value="STATOR ELEMENT OF FLAGELLAR MOTOR COMPLEX"/>
    <property type="match status" value="1"/>
</dbReference>
<keyword evidence="9" id="KW-1185">Reference proteome</keyword>
<evidence type="ECO:0000256" key="5">
    <source>
        <dbReference type="SAM" id="MobiDB-lite"/>
    </source>
</evidence>
<dbReference type="Gene3D" id="3.30.1330.60">
    <property type="entry name" value="OmpA-like domain"/>
    <property type="match status" value="1"/>
</dbReference>
<evidence type="ECO:0000313" key="8">
    <source>
        <dbReference type="EMBL" id="MBL4916249.1"/>
    </source>
</evidence>
<dbReference type="InterPro" id="IPR006664">
    <property type="entry name" value="OMP_bac"/>
</dbReference>
<feature type="domain" description="OmpA-like" evidence="7">
    <location>
        <begin position="535"/>
        <end position="655"/>
    </location>
</feature>
<dbReference type="InterPro" id="IPR050330">
    <property type="entry name" value="Bact_OuterMem_StrucFunc"/>
</dbReference>
<evidence type="ECO:0000259" key="7">
    <source>
        <dbReference type="PROSITE" id="PS51123"/>
    </source>
</evidence>
<proteinExistence type="predicted"/>
<keyword evidence="6" id="KW-0732">Signal</keyword>
<feature type="compositionally biased region" description="Low complexity" evidence="5">
    <location>
        <begin position="292"/>
        <end position="313"/>
    </location>
</feature>
<evidence type="ECO:0000256" key="1">
    <source>
        <dbReference type="ARBA" id="ARBA00004442"/>
    </source>
</evidence>
<dbReference type="PROSITE" id="PS51123">
    <property type="entry name" value="OMPA_2"/>
    <property type="match status" value="1"/>
</dbReference>
<evidence type="ECO:0000256" key="3">
    <source>
        <dbReference type="ARBA" id="ARBA00023237"/>
    </source>
</evidence>
<comment type="subcellular location">
    <subcellularLocation>
        <location evidence="1">Cell outer membrane</location>
    </subcellularLocation>
</comment>
<evidence type="ECO:0000256" key="2">
    <source>
        <dbReference type="ARBA" id="ARBA00023136"/>
    </source>
</evidence>
<dbReference type="SUPFAM" id="SSF103088">
    <property type="entry name" value="OmpA-like"/>
    <property type="match status" value="1"/>
</dbReference>
<accession>A0A8K0Y1P5</accession>
<evidence type="ECO:0000256" key="4">
    <source>
        <dbReference type="PROSITE-ProRule" id="PRU00473"/>
    </source>
</evidence>
<feature type="compositionally biased region" description="Low complexity" evidence="5">
    <location>
        <begin position="231"/>
        <end position="243"/>
    </location>
</feature>
<evidence type="ECO:0000256" key="6">
    <source>
        <dbReference type="SAM" id="SignalP"/>
    </source>
</evidence>
<evidence type="ECO:0000313" key="9">
    <source>
        <dbReference type="Proteomes" id="UP000648908"/>
    </source>
</evidence>
<feature type="compositionally biased region" description="Low complexity" evidence="5">
    <location>
        <begin position="84"/>
        <end position="140"/>
    </location>
</feature>
<dbReference type="GO" id="GO:0009279">
    <property type="term" value="C:cell outer membrane"/>
    <property type="evidence" value="ECO:0007669"/>
    <property type="project" value="UniProtKB-SubCell"/>
</dbReference>
<name>A0A8K0Y1P5_9RHOB</name>
<dbReference type="AlphaFoldDB" id="A0A8K0Y1P5"/>